<feature type="region of interest" description="Disordered" evidence="1">
    <location>
        <begin position="201"/>
        <end position="238"/>
    </location>
</feature>
<dbReference type="InterPro" id="IPR045880">
    <property type="entry name" value="ZCF37"/>
</dbReference>
<feature type="compositionally biased region" description="Basic residues" evidence="1">
    <location>
        <begin position="385"/>
        <end position="396"/>
    </location>
</feature>
<feature type="compositionally biased region" description="Polar residues" evidence="1">
    <location>
        <begin position="228"/>
        <end position="238"/>
    </location>
</feature>
<organism evidence="3 4">
    <name type="scientific">Ceratopteris richardii</name>
    <name type="common">Triangle waterfern</name>
    <dbReference type="NCBI Taxonomy" id="49495"/>
    <lineage>
        <taxon>Eukaryota</taxon>
        <taxon>Viridiplantae</taxon>
        <taxon>Streptophyta</taxon>
        <taxon>Embryophyta</taxon>
        <taxon>Tracheophyta</taxon>
        <taxon>Polypodiopsida</taxon>
        <taxon>Polypodiidae</taxon>
        <taxon>Polypodiales</taxon>
        <taxon>Pteridineae</taxon>
        <taxon>Pteridaceae</taxon>
        <taxon>Parkerioideae</taxon>
        <taxon>Ceratopteris</taxon>
    </lineage>
</organism>
<feature type="region of interest" description="Disordered" evidence="1">
    <location>
        <begin position="408"/>
        <end position="427"/>
    </location>
</feature>
<accession>A0A8T2R8J5</accession>
<comment type="caution">
    <text evidence="3">The sequence shown here is derived from an EMBL/GenBank/DDBJ whole genome shotgun (WGS) entry which is preliminary data.</text>
</comment>
<keyword evidence="2" id="KW-1133">Transmembrane helix</keyword>
<evidence type="ECO:0000313" key="3">
    <source>
        <dbReference type="EMBL" id="KAH7292217.1"/>
    </source>
</evidence>
<evidence type="ECO:0000256" key="2">
    <source>
        <dbReference type="SAM" id="Phobius"/>
    </source>
</evidence>
<dbReference type="OrthoDB" id="1932497at2759"/>
<keyword evidence="2" id="KW-0472">Membrane</keyword>
<feature type="compositionally biased region" description="Basic and acidic residues" evidence="1">
    <location>
        <begin position="211"/>
        <end position="223"/>
    </location>
</feature>
<feature type="transmembrane region" description="Helical" evidence="2">
    <location>
        <begin position="344"/>
        <end position="372"/>
    </location>
</feature>
<keyword evidence="4" id="KW-1185">Reference proteome</keyword>
<reference evidence="3" key="1">
    <citation type="submission" date="2021-08" db="EMBL/GenBank/DDBJ databases">
        <title>WGS assembly of Ceratopteris richardii.</title>
        <authorList>
            <person name="Marchant D.B."/>
            <person name="Chen G."/>
            <person name="Jenkins J."/>
            <person name="Shu S."/>
            <person name="Leebens-Mack J."/>
            <person name="Grimwood J."/>
            <person name="Schmutz J."/>
            <person name="Soltis P."/>
            <person name="Soltis D."/>
            <person name="Chen Z.-H."/>
        </authorList>
    </citation>
    <scope>NUCLEOTIDE SEQUENCE</scope>
    <source>
        <strain evidence="3">Whitten #5841</strain>
        <tissue evidence="3">Leaf</tissue>
    </source>
</reference>
<dbReference type="PANTHER" id="PTHR35275">
    <property type="entry name" value="ZCF37"/>
    <property type="match status" value="1"/>
</dbReference>
<dbReference type="EMBL" id="CM035434">
    <property type="protein sequence ID" value="KAH7292217.1"/>
    <property type="molecule type" value="Genomic_DNA"/>
</dbReference>
<gene>
    <name evidence="3" type="ORF">KP509_29G056600</name>
</gene>
<dbReference type="Proteomes" id="UP000825935">
    <property type="component" value="Chromosome 29"/>
</dbReference>
<feature type="region of interest" description="Disordered" evidence="1">
    <location>
        <begin position="267"/>
        <end position="288"/>
    </location>
</feature>
<evidence type="ECO:0000256" key="1">
    <source>
        <dbReference type="SAM" id="MobiDB-lite"/>
    </source>
</evidence>
<name>A0A8T2R8J5_CERRI</name>
<dbReference type="AlphaFoldDB" id="A0A8T2R8J5"/>
<protein>
    <submittedName>
        <fullName evidence="3">Uncharacterized protein</fullName>
    </submittedName>
</protein>
<keyword evidence="2" id="KW-0812">Transmembrane</keyword>
<dbReference type="PANTHER" id="PTHR35275:SF1">
    <property type="entry name" value="OS07G0585900 PROTEIN"/>
    <property type="match status" value="1"/>
</dbReference>
<evidence type="ECO:0000313" key="4">
    <source>
        <dbReference type="Proteomes" id="UP000825935"/>
    </source>
</evidence>
<feature type="region of interest" description="Disordered" evidence="1">
    <location>
        <begin position="381"/>
        <end position="402"/>
    </location>
</feature>
<sequence>MPNLRGRPAKSLNGKVNPYSQRGLDRFAAISAELKSAREKVAEELGTPVELVRFSSAPDKGAWVPVVIPQTSSKSERQVIKEAASELITRRKITENFKQRAVRLSEDDYNDDMLYEGSHGSDIHSLHDKKLPNERPIVEKSSTVNKYSHVDFGEIYKKCVLHCVMVPSKGLIWLMRFILFSLKICSCVSAHLLGWHDSERVSRQPHTQSTLKEDATTPDHQTELRASLGSSGCSTSTKQVHSSCLPLRTSVAEHKLIKSASASCSPKFPLQQRKASGSPTGHPGTAPLQRNINQVSSVARNHSTQWMLAEVISSGKPLSKSHLRSVSDPPKHYDTQILGQALTIMGFVIILSGLMFSYFVSIISVVCWWYLFSRMRRSIGDKPSVRRSHPHGHAQNKRQDANNAIISMKGKGKRTPNTPINNKAVGIPTKEHNNRRAVNERWLERRNCDHVLS</sequence>
<proteinExistence type="predicted"/>